<evidence type="ECO:0000259" key="1">
    <source>
        <dbReference type="Pfam" id="PF01926"/>
    </source>
</evidence>
<evidence type="ECO:0000313" key="2">
    <source>
        <dbReference type="EMBL" id="CAF1335769.1"/>
    </source>
</evidence>
<feature type="domain" description="G" evidence="1">
    <location>
        <begin position="40"/>
        <end position="115"/>
    </location>
</feature>
<proteinExistence type="predicted"/>
<protein>
    <recommendedName>
        <fullName evidence="1">G domain-containing protein</fullName>
    </recommendedName>
</protein>
<evidence type="ECO:0000313" key="4">
    <source>
        <dbReference type="Proteomes" id="UP000663870"/>
    </source>
</evidence>
<dbReference type="AlphaFoldDB" id="A0A815ZIS4"/>
<dbReference type="Proteomes" id="UP000663854">
    <property type="component" value="Unassembled WGS sequence"/>
</dbReference>
<dbReference type="EMBL" id="CAJNOL010004301">
    <property type="protein sequence ID" value="CAF1585328.1"/>
    <property type="molecule type" value="Genomic_DNA"/>
</dbReference>
<comment type="caution">
    <text evidence="3">The sequence shown here is derived from an EMBL/GenBank/DDBJ whole genome shotgun (WGS) entry which is preliminary data.</text>
</comment>
<keyword evidence="4" id="KW-1185">Reference proteome</keyword>
<dbReference type="CDD" id="cd00882">
    <property type="entry name" value="Ras_like_GTPase"/>
    <property type="match status" value="1"/>
</dbReference>
<dbReference type="InterPro" id="IPR027417">
    <property type="entry name" value="P-loop_NTPase"/>
</dbReference>
<gene>
    <name evidence="3" type="ORF">JXQ802_LOCUS46662</name>
    <name evidence="2" type="ORF">PYM288_LOCUS31640</name>
</gene>
<dbReference type="InterPro" id="IPR006073">
    <property type="entry name" value="GTP-bd"/>
</dbReference>
<name>A0A815ZIS4_9BILA</name>
<reference evidence="3" key="1">
    <citation type="submission" date="2021-02" db="EMBL/GenBank/DDBJ databases">
        <authorList>
            <person name="Nowell W R."/>
        </authorList>
    </citation>
    <scope>NUCLEOTIDE SEQUENCE</scope>
</reference>
<organism evidence="3 4">
    <name type="scientific">Rotaria sordida</name>
    <dbReference type="NCBI Taxonomy" id="392033"/>
    <lineage>
        <taxon>Eukaryota</taxon>
        <taxon>Metazoa</taxon>
        <taxon>Spiralia</taxon>
        <taxon>Gnathifera</taxon>
        <taxon>Rotifera</taxon>
        <taxon>Eurotatoria</taxon>
        <taxon>Bdelloidea</taxon>
        <taxon>Philodinida</taxon>
        <taxon>Philodinidae</taxon>
        <taxon>Rotaria</taxon>
    </lineage>
</organism>
<sequence>MKKKKLDSFEALAKHDKQAAAALVELAHNTKAQPLEGNNIGLFGLTSTGKSTMLNSLIGSKVAATGSGETTMEIKSYSAQKFILWDIPGRNDEMSYLSMNYISFWKGLTRRLVLITTTVKENTSMMKLLDAIGLHYDIVANKFDQVDEEDQDKFRNQIKAEISTTGLKGVDHVFLVSAKNPKMFPDWLTMVDYLTGSTN</sequence>
<dbReference type="SUPFAM" id="SSF52540">
    <property type="entry name" value="P-loop containing nucleoside triphosphate hydrolases"/>
    <property type="match status" value="1"/>
</dbReference>
<dbReference type="Gene3D" id="3.40.50.300">
    <property type="entry name" value="P-loop containing nucleotide triphosphate hydrolases"/>
    <property type="match status" value="1"/>
</dbReference>
<evidence type="ECO:0000313" key="3">
    <source>
        <dbReference type="EMBL" id="CAF1585328.1"/>
    </source>
</evidence>
<dbReference type="EMBL" id="CAJNOH010003427">
    <property type="protein sequence ID" value="CAF1335769.1"/>
    <property type="molecule type" value="Genomic_DNA"/>
</dbReference>
<dbReference type="Proteomes" id="UP000663870">
    <property type="component" value="Unassembled WGS sequence"/>
</dbReference>
<dbReference type="Pfam" id="PF01926">
    <property type="entry name" value="MMR_HSR1"/>
    <property type="match status" value="1"/>
</dbReference>
<accession>A0A815ZIS4</accession>
<dbReference type="GO" id="GO:0005525">
    <property type="term" value="F:GTP binding"/>
    <property type="evidence" value="ECO:0007669"/>
    <property type="project" value="InterPro"/>
</dbReference>